<comment type="similarity">
    <text evidence="1 2">Belongs to the small heat shock protein (HSP20) family.</text>
</comment>
<evidence type="ECO:0000256" key="2">
    <source>
        <dbReference type="RuleBase" id="RU003616"/>
    </source>
</evidence>
<evidence type="ECO:0000313" key="4">
    <source>
        <dbReference type="EMBL" id="EQB06432.1"/>
    </source>
</evidence>
<sequence>MNDQVPATTSKANPISPILDHPVDWLRTEIDRLFEDFGRPAASLFGVGNRSSIAPVPAVELVDEDKAYRLTAELPGLSDDDIDISVADGLLTIAGEKKEETERKDKGYVFSERRYGSFRRQVSLPSDVDPNGITAAFKDGVLTVTLTKDENAPARSRKIEIGQA</sequence>
<dbReference type="SUPFAM" id="SSF49764">
    <property type="entry name" value="HSP20-like chaperones"/>
    <property type="match status" value="1"/>
</dbReference>
<dbReference type="AlphaFoldDB" id="T0H0B0"/>
<gene>
    <name evidence="4" type="ORF">L485_00375</name>
</gene>
<dbReference type="PATRIC" id="fig|1114964.3.peg.59"/>
<dbReference type="InterPro" id="IPR002068">
    <property type="entry name" value="A-crystallin/Hsp20_dom"/>
</dbReference>
<proteinExistence type="inferred from homology"/>
<keyword evidence="5" id="KW-1185">Reference proteome</keyword>
<dbReference type="OrthoDB" id="9808910at2"/>
<dbReference type="Proteomes" id="UP000015524">
    <property type="component" value="Unassembled WGS sequence"/>
</dbReference>
<dbReference type="Pfam" id="PF00011">
    <property type="entry name" value="HSP20"/>
    <property type="match status" value="1"/>
</dbReference>
<accession>T0H0B0</accession>
<feature type="domain" description="SHSP" evidence="3">
    <location>
        <begin position="50"/>
        <end position="164"/>
    </location>
</feature>
<evidence type="ECO:0000313" key="5">
    <source>
        <dbReference type="Proteomes" id="UP000015524"/>
    </source>
</evidence>
<protein>
    <recommendedName>
        <fullName evidence="3">SHSP domain-containing protein</fullName>
    </recommendedName>
</protein>
<organism evidence="4 5">
    <name type="scientific">Sphingobium baderi LL03</name>
    <dbReference type="NCBI Taxonomy" id="1114964"/>
    <lineage>
        <taxon>Bacteria</taxon>
        <taxon>Pseudomonadati</taxon>
        <taxon>Pseudomonadota</taxon>
        <taxon>Alphaproteobacteria</taxon>
        <taxon>Sphingomonadales</taxon>
        <taxon>Sphingomonadaceae</taxon>
        <taxon>Sphingobium</taxon>
    </lineage>
</organism>
<dbReference type="CDD" id="cd06464">
    <property type="entry name" value="ACD_sHsps-like"/>
    <property type="match status" value="1"/>
</dbReference>
<evidence type="ECO:0000256" key="1">
    <source>
        <dbReference type="PROSITE-ProRule" id="PRU00285"/>
    </source>
</evidence>
<dbReference type="PROSITE" id="PS01031">
    <property type="entry name" value="SHSP"/>
    <property type="match status" value="1"/>
</dbReference>
<dbReference type="PANTHER" id="PTHR11527">
    <property type="entry name" value="HEAT-SHOCK PROTEIN 20 FAMILY MEMBER"/>
    <property type="match status" value="1"/>
</dbReference>
<dbReference type="InterPro" id="IPR008978">
    <property type="entry name" value="HSP20-like_chaperone"/>
</dbReference>
<evidence type="ECO:0000259" key="3">
    <source>
        <dbReference type="PROSITE" id="PS01031"/>
    </source>
</evidence>
<dbReference type="RefSeq" id="WP_021243107.1">
    <property type="nucleotide sequence ID" value="NZ_ATIB01000016.1"/>
</dbReference>
<dbReference type="EMBL" id="ATIB01000016">
    <property type="protein sequence ID" value="EQB06432.1"/>
    <property type="molecule type" value="Genomic_DNA"/>
</dbReference>
<reference evidence="4 5" key="1">
    <citation type="journal article" date="2013" name="Genome Announc.">
        <title>Draft Genome Sequence of a Hexachlorocyclohexane-Degrading Bacterium, Sphingobium baderi Strain LL03T.</title>
        <authorList>
            <person name="Kaur J."/>
            <person name="Verma H."/>
            <person name="Tripathi C."/>
            <person name="Khurana J.P."/>
            <person name="Lal R."/>
        </authorList>
    </citation>
    <scope>NUCLEOTIDE SEQUENCE [LARGE SCALE GENOMIC DNA]</scope>
    <source>
        <strain evidence="4 5">LL03</strain>
    </source>
</reference>
<comment type="caution">
    <text evidence="4">The sequence shown here is derived from an EMBL/GenBank/DDBJ whole genome shotgun (WGS) entry which is preliminary data.</text>
</comment>
<name>T0H0B0_9SPHN</name>
<dbReference type="InterPro" id="IPR031107">
    <property type="entry name" value="Small_HSP"/>
</dbReference>
<dbReference type="eggNOG" id="COG0071">
    <property type="taxonomic scope" value="Bacteria"/>
</dbReference>
<dbReference type="Gene3D" id="2.60.40.790">
    <property type="match status" value="1"/>
</dbReference>